<organism evidence="2 4">
    <name type="scientific">Cloacibacterium normanense</name>
    <dbReference type="NCBI Taxonomy" id="237258"/>
    <lineage>
        <taxon>Bacteria</taxon>
        <taxon>Pseudomonadati</taxon>
        <taxon>Bacteroidota</taxon>
        <taxon>Flavobacteriia</taxon>
        <taxon>Flavobacteriales</taxon>
        <taxon>Weeksellaceae</taxon>
    </lineage>
</organism>
<keyword evidence="1" id="KW-0812">Transmembrane</keyword>
<evidence type="ECO:0000313" key="5">
    <source>
        <dbReference type="Proteomes" id="UP000238565"/>
    </source>
</evidence>
<reference evidence="2 4" key="1">
    <citation type="submission" date="2016-09" db="EMBL/GenBank/DDBJ databases">
        <authorList>
            <person name="Capua I."/>
            <person name="De Benedictis P."/>
            <person name="Joannis T."/>
            <person name="Lombin L.H."/>
            <person name="Cattoli G."/>
        </authorList>
    </citation>
    <scope>NUCLEOTIDE SEQUENCE [LARGE SCALE GENOMIC DNA]</scope>
    <source>
        <strain evidence="2 4">NRS-1</strain>
    </source>
</reference>
<evidence type="ECO:0000313" key="3">
    <source>
        <dbReference type="EMBL" id="PPZ91700.1"/>
    </source>
</evidence>
<dbReference type="OrthoDB" id="1448612at2"/>
<keyword evidence="1" id="KW-0472">Membrane</keyword>
<gene>
    <name evidence="2" type="ORF">BHF72_1357</name>
    <name evidence="3" type="ORF">C3729_06440</name>
</gene>
<protein>
    <submittedName>
        <fullName evidence="2">Putative membrane protein</fullName>
    </submittedName>
</protein>
<feature type="transmembrane region" description="Helical" evidence="1">
    <location>
        <begin position="38"/>
        <end position="57"/>
    </location>
</feature>
<reference evidence="3 5" key="2">
    <citation type="submission" date="2018-02" db="EMBL/GenBank/DDBJ databases">
        <title>Draft genome sequence of bacterial isolates from marine environment.</title>
        <authorList>
            <person name="Singh S.K."/>
            <person name="Hill R."/>
            <person name="Major S."/>
            <person name="Cai H."/>
            <person name="Li Y."/>
        </authorList>
    </citation>
    <scope>NUCLEOTIDE SEQUENCE [LARGE SCALE GENOMIC DNA]</scope>
    <source>
        <strain evidence="3 5">IMET F</strain>
    </source>
</reference>
<dbReference type="EMBL" id="PTPZ01000003">
    <property type="protein sequence ID" value="PPZ91700.1"/>
    <property type="molecule type" value="Genomic_DNA"/>
</dbReference>
<name>A0A1E5UH31_9FLAO</name>
<comment type="caution">
    <text evidence="2">The sequence shown here is derived from an EMBL/GenBank/DDBJ whole genome shotgun (WGS) entry which is preliminary data.</text>
</comment>
<keyword evidence="1" id="KW-1133">Transmembrane helix</keyword>
<proteinExistence type="predicted"/>
<dbReference type="Proteomes" id="UP000095601">
    <property type="component" value="Unassembled WGS sequence"/>
</dbReference>
<sequence>MTTFYKVFLVLFIIFLGVNLYAIDWNLGFMHSENNKFLFSIVASIIGILVTLVMNTWKKLSQKNS</sequence>
<accession>A0A1E5UH31</accession>
<evidence type="ECO:0000256" key="1">
    <source>
        <dbReference type="SAM" id="Phobius"/>
    </source>
</evidence>
<evidence type="ECO:0000313" key="2">
    <source>
        <dbReference type="EMBL" id="OEL12169.1"/>
    </source>
</evidence>
<dbReference type="EMBL" id="MKGI01000011">
    <property type="protein sequence ID" value="OEL12169.1"/>
    <property type="molecule type" value="Genomic_DNA"/>
</dbReference>
<dbReference type="KEGG" id="cnr:EB819_07355"/>
<dbReference type="STRING" id="237258.SAMN04489756_10953"/>
<keyword evidence="4" id="KW-1185">Reference proteome</keyword>
<dbReference type="AlphaFoldDB" id="A0A1E5UH31"/>
<dbReference type="Proteomes" id="UP000238565">
    <property type="component" value="Unassembled WGS sequence"/>
</dbReference>
<dbReference type="RefSeq" id="WP_069797026.1">
    <property type="nucleotide sequence ID" value="NZ_CP034157.1"/>
</dbReference>
<evidence type="ECO:0000313" key="4">
    <source>
        <dbReference type="Proteomes" id="UP000095601"/>
    </source>
</evidence>